<name>A0A414AFU4_9FIRM</name>
<dbReference type="KEGG" id="cbol:CGC65_15855"/>
<comment type="caution">
    <text evidence="2">The sequence shown here is derived from an EMBL/GenBank/DDBJ whole genome shotgun (WGS) entry which is preliminary data.</text>
</comment>
<proteinExistence type="predicted"/>
<dbReference type="EMBL" id="QRZM01000018">
    <property type="protein sequence ID" value="RGV70824.1"/>
    <property type="molecule type" value="Genomic_DNA"/>
</dbReference>
<gene>
    <name evidence="2" type="ORF">DW839_30940</name>
    <name evidence="1" type="ORF">DWW02_26185</name>
</gene>
<evidence type="ECO:0000313" key="4">
    <source>
        <dbReference type="Proteomes" id="UP000284543"/>
    </source>
</evidence>
<evidence type="ECO:0000313" key="2">
    <source>
        <dbReference type="EMBL" id="RHC46559.1"/>
    </source>
</evidence>
<dbReference type="EMBL" id="QSHZ01000061">
    <property type="protein sequence ID" value="RHC46559.1"/>
    <property type="molecule type" value="Genomic_DNA"/>
</dbReference>
<organism evidence="2 3">
    <name type="scientific">Enterocloster bolteae</name>
    <dbReference type="NCBI Taxonomy" id="208479"/>
    <lineage>
        <taxon>Bacteria</taxon>
        <taxon>Bacillati</taxon>
        <taxon>Bacillota</taxon>
        <taxon>Clostridia</taxon>
        <taxon>Lachnospirales</taxon>
        <taxon>Lachnospiraceae</taxon>
        <taxon>Enterocloster</taxon>
    </lineage>
</organism>
<dbReference type="AlphaFoldDB" id="A0A414AFU4"/>
<accession>A0A414AFU4</accession>
<dbReference type="Proteomes" id="UP000283975">
    <property type="component" value="Unassembled WGS sequence"/>
</dbReference>
<sequence>MLPGAGSCLMQGRRLNAGRLWMNLKQLYGFLPVMLKCFKFGYNIPWAWKDIPGMMHVNE</sequence>
<protein>
    <submittedName>
        <fullName evidence="2">Uncharacterized protein</fullName>
    </submittedName>
</protein>
<evidence type="ECO:0000313" key="3">
    <source>
        <dbReference type="Proteomes" id="UP000283975"/>
    </source>
</evidence>
<dbReference type="Proteomes" id="UP000284543">
    <property type="component" value="Unassembled WGS sequence"/>
</dbReference>
<reference evidence="3 4" key="1">
    <citation type="submission" date="2018-08" db="EMBL/GenBank/DDBJ databases">
        <title>A genome reference for cultivated species of the human gut microbiota.</title>
        <authorList>
            <person name="Zou Y."/>
            <person name="Xue W."/>
            <person name="Luo G."/>
        </authorList>
    </citation>
    <scope>NUCLEOTIDE SEQUENCE [LARGE SCALE GENOMIC DNA]</scope>
    <source>
        <strain evidence="1 4">AF14-18</strain>
        <strain evidence="2 3">AM35-14</strain>
    </source>
</reference>
<evidence type="ECO:0000313" key="1">
    <source>
        <dbReference type="EMBL" id="RGV70824.1"/>
    </source>
</evidence>